<dbReference type="InterPro" id="IPR046192">
    <property type="entry name" value="DUF6220"/>
</dbReference>
<gene>
    <name evidence="2" type="ORF">SE17_37640</name>
</gene>
<proteinExistence type="predicted"/>
<keyword evidence="1" id="KW-1133">Transmembrane helix</keyword>
<dbReference type="AlphaFoldDB" id="A0A0P9EVY1"/>
<feature type="transmembrane region" description="Helical" evidence="1">
    <location>
        <begin position="55"/>
        <end position="74"/>
    </location>
</feature>
<feature type="transmembrane region" description="Helical" evidence="1">
    <location>
        <begin position="21"/>
        <end position="49"/>
    </location>
</feature>
<keyword evidence="1" id="KW-0472">Membrane</keyword>
<comment type="caution">
    <text evidence="2">The sequence shown here is derived from an EMBL/GenBank/DDBJ whole genome shotgun (WGS) entry which is preliminary data.</text>
</comment>
<evidence type="ECO:0000313" key="3">
    <source>
        <dbReference type="Proteomes" id="UP000050509"/>
    </source>
</evidence>
<name>A0A0P9EVY1_9CHLR</name>
<feature type="transmembrane region" description="Helical" evidence="1">
    <location>
        <begin position="86"/>
        <end position="104"/>
    </location>
</feature>
<evidence type="ECO:0000256" key="1">
    <source>
        <dbReference type="SAM" id="Phobius"/>
    </source>
</evidence>
<accession>A0A0P9EVY1</accession>
<evidence type="ECO:0000313" key="2">
    <source>
        <dbReference type="EMBL" id="KPV48516.1"/>
    </source>
</evidence>
<feature type="transmembrane region" description="Helical" evidence="1">
    <location>
        <begin position="110"/>
        <end position="131"/>
    </location>
</feature>
<dbReference type="EMBL" id="LJCR01002589">
    <property type="protein sequence ID" value="KPV48516.1"/>
    <property type="molecule type" value="Genomic_DNA"/>
</dbReference>
<reference evidence="2 3" key="1">
    <citation type="submission" date="2015-09" db="EMBL/GenBank/DDBJ databases">
        <title>Draft genome sequence of Kouleothrix aurantiaca JCM 19913.</title>
        <authorList>
            <person name="Hemp J."/>
        </authorList>
    </citation>
    <scope>NUCLEOTIDE SEQUENCE [LARGE SCALE GENOMIC DNA]</scope>
    <source>
        <strain evidence="2 3">COM-B</strain>
    </source>
</reference>
<keyword evidence="1" id="KW-0812">Transmembrane</keyword>
<dbReference type="Proteomes" id="UP000050509">
    <property type="component" value="Unassembled WGS sequence"/>
</dbReference>
<organism evidence="2 3">
    <name type="scientific">Kouleothrix aurantiaca</name>
    <dbReference type="NCBI Taxonomy" id="186479"/>
    <lineage>
        <taxon>Bacteria</taxon>
        <taxon>Bacillati</taxon>
        <taxon>Chloroflexota</taxon>
        <taxon>Chloroflexia</taxon>
        <taxon>Chloroflexales</taxon>
        <taxon>Roseiflexineae</taxon>
        <taxon>Roseiflexaceae</taxon>
        <taxon>Kouleothrix</taxon>
    </lineage>
</organism>
<protein>
    <submittedName>
        <fullName evidence="2">Uncharacterized protein</fullName>
    </submittedName>
</protein>
<keyword evidence="3" id="KW-1185">Reference proteome</keyword>
<dbReference type="Pfam" id="PF19728">
    <property type="entry name" value="DUF6220"/>
    <property type="match status" value="1"/>
</dbReference>
<sequence length="137" mass="14870">MDTIASTPIATARGRWARHAYLIFAGLFWLGVVAQAFLAGAGIFMGGGWLQAHSALGHLLTSPLPLGPLAMLLLSVAGRLPRADRWWCALLLVLATLQPVVLYLRGVLPWLSAFHPVIALVLFALPLFLIVRGRRIL</sequence>